<name>A0A383CX10_9ZZZZ</name>
<dbReference type="EMBL" id="UINC01212391">
    <property type="protein sequence ID" value="SVE36701.1"/>
    <property type="molecule type" value="Genomic_DNA"/>
</dbReference>
<proteinExistence type="predicted"/>
<sequence length="63" mass="7004">MPPRSVWTGQVEGLSSPVNRANHSYFDFAGQQDTPLRPDKEKLDGLVPPGLLFFHSILRVRAG</sequence>
<accession>A0A383CX10</accession>
<evidence type="ECO:0000313" key="1">
    <source>
        <dbReference type="EMBL" id="SVE36701.1"/>
    </source>
</evidence>
<gene>
    <name evidence="1" type="ORF">METZ01_LOCUS489555</name>
</gene>
<protein>
    <submittedName>
        <fullName evidence="1">Uncharacterized protein</fullName>
    </submittedName>
</protein>
<organism evidence="1">
    <name type="scientific">marine metagenome</name>
    <dbReference type="NCBI Taxonomy" id="408172"/>
    <lineage>
        <taxon>unclassified sequences</taxon>
        <taxon>metagenomes</taxon>
        <taxon>ecological metagenomes</taxon>
    </lineage>
</organism>
<dbReference type="AlphaFoldDB" id="A0A383CX10"/>
<reference evidence="1" key="1">
    <citation type="submission" date="2018-05" db="EMBL/GenBank/DDBJ databases">
        <authorList>
            <person name="Lanie J.A."/>
            <person name="Ng W.-L."/>
            <person name="Kazmierczak K.M."/>
            <person name="Andrzejewski T.M."/>
            <person name="Davidsen T.M."/>
            <person name="Wayne K.J."/>
            <person name="Tettelin H."/>
            <person name="Glass J.I."/>
            <person name="Rusch D."/>
            <person name="Podicherti R."/>
            <person name="Tsui H.-C.T."/>
            <person name="Winkler M.E."/>
        </authorList>
    </citation>
    <scope>NUCLEOTIDE SEQUENCE</scope>
</reference>